<evidence type="ECO:0000313" key="2">
    <source>
        <dbReference type="Proteomes" id="UP000827609"/>
    </source>
</evidence>
<name>A0AAE7WSL1_9CAUD</name>
<dbReference type="Proteomes" id="UP000827609">
    <property type="component" value="Segment"/>
</dbReference>
<proteinExistence type="predicted"/>
<sequence length="143" mass="16587">MTINKFDFQTLTTPEQWSSAAWGFYRDFADRLRDTIGRDDLYFDIEVDGGSDSDQVAEEMVDDGVIHLLISYKNEDEDFINAKGVWLFQVTYPTESDIDGEWSNRFVVDVQTVDMEILELVDFDNGHPRLLEDIAARVNHWLV</sequence>
<gene>
    <name evidence="1" type="ORF">pEaSNUABM7_00268</name>
</gene>
<accession>A0AAE7WSL1</accession>
<keyword evidence="2" id="KW-1185">Reference proteome</keyword>
<organism evidence="1 2">
    <name type="scientific">Erwinia phage pEa_SNUABM_7</name>
    <dbReference type="NCBI Taxonomy" id="2866695"/>
    <lineage>
        <taxon>Viruses</taxon>
        <taxon>Duplodnaviria</taxon>
        <taxon>Heunggongvirae</taxon>
        <taxon>Uroviricota</taxon>
        <taxon>Caudoviricetes</taxon>
        <taxon>Snuvirus</taxon>
        <taxon>Snuvirus SNUABM7</taxon>
    </lineage>
</organism>
<dbReference type="EMBL" id="MZ475896">
    <property type="protein sequence ID" value="QYW04936.1"/>
    <property type="molecule type" value="Genomic_DNA"/>
</dbReference>
<protein>
    <submittedName>
        <fullName evidence="1">Uncharacterized protein</fullName>
    </submittedName>
</protein>
<evidence type="ECO:0000313" key="1">
    <source>
        <dbReference type="EMBL" id="QYW04936.1"/>
    </source>
</evidence>
<reference evidence="1" key="1">
    <citation type="submission" date="2021-06" db="EMBL/GenBank/DDBJ databases">
        <title>Complete genome sequence of Erwinia phage pEa_SNUABM_7.</title>
        <authorList>
            <person name="Kim S.G."/>
            <person name="Park S.C."/>
        </authorList>
    </citation>
    <scope>NUCLEOTIDE SEQUENCE</scope>
</reference>